<dbReference type="SUPFAM" id="SSF53807">
    <property type="entry name" value="Helical backbone' metal receptor"/>
    <property type="match status" value="1"/>
</dbReference>
<dbReference type="Proteomes" id="UP001567537">
    <property type="component" value="Unassembled WGS sequence"/>
</dbReference>
<sequence>MFTQRRLLAATAVSTVLVFGLAGCADGDSGGKGSTGTTAEGSAASSVEIGDNHGTRKVELPAKNVVATDNRTFQTLADWGVELAAAPVDLIPSDNPYKSDKSIVDLGTHNEPDLEAVVAVEPDLIINGQRFASYYKDFEKLAPDATIVELDPRDGEPFDEELKRQVEGLGKIFGHEQDAQKLIADFDASIARVKKVYDPKDSVIGVITSGGEINYAAPSTGRTVGPVFDILGLTPGIETDGSANHQGDDISVEAIAAAKPDLIIALDRDAAVSKASSGSYVPAAELLADSEALRNVPAVRNDSIVYFPQLTYVNEGIQTYTTLFNDLADKLEANA</sequence>
<proteinExistence type="inferred from homology"/>
<reference evidence="8 9" key="1">
    <citation type="journal article" date="2021" name="Res Sq">
        <title>Streptomyces Pimoensis sp. nov., Isolated From the Taklimakan Desert in Xinjiang, China.</title>
        <authorList>
            <person name="Zhang P."/>
            <person name="Luo X."/>
            <person name="Luo X."/>
            <person name="Liu Z."/>
            <person name="Xia Z."/>
            <person name="Wan C."/>
            <person name="zhang L."/>
        </authorList>
    </citation>
    <scope>NUCLEOTIDE SEQUENCE [LARGE SCALE GENOMIC DNA]</scope>
    <source>
        <strain evidence="8 9">TRM75549</strain>
    </source>
</reference>
<evidence type="ECO:0000313" key="8">
    <source>
        <dbReference type="EMBL" id="MEZ3181279.1"/>
    </source>
</evidence>
<comment type="subcellular location">
    <subcellularLocation>
        <location evidence="1">Cell envelope</location>
    </subcellularLocation>
</comment>
<evidence type="ECO:0000256" key="6">
    <source>
        <dbReference type="SAM" id="SignalP"/>
    </source>
</evidence>
<dbReference type="InterPro" id="IPR002491">
    <property type="entry name" value="ABC_transptr_periplasmic_BD"/>
</dbReference>
<evidence type="ECO:0000259" key="7">
    <source>
        <dbReference type="PROSITE" id="PS50983"/>
    </source>
</evidence>
<comment type="similarity">
    <text evidence="2">Belongs to the bacterial solute-binding protein 8 family.</text>
</comment>
<keyword evidence="3" id="KW-0813">Transport</keyword>
<dbReference type="Gene3D" id="3.40.50.1980">
    <property type="entry name" value="Nitrogenase molybdenum iron protein domain"/>
    <property type="match status" value="2"/>
</dbReference>
<gene>
    <name evidence="8" type="ORF">KYY02_22090</name>
</gene>
<dbReference type="PANTHER" id="PTHR30532">
    <property type="entry name" value="IRON III DICITRATE-BINDING PERIPLASMIC PROTEIN"/>
    <property type="match status" value="1"/>
</dbReference>
<feature type="domain" description="Fe/B12 periplasmic-binding" evidence="7">
    <location>
        <begin position="64"/>
        <end position="335"/>
    </location>
</feature>
<keyword evidence="9" id="KW-1185">Reference proteome</keyword>
<organism evidence="8 9">
    <name type="scientific">Streptomyces pimonensis</name>
    <dbReference type="NCBI Taxonomy" id="2860288"/>
    <lineage>
        <taxon>Bacteria</taxon>
        <taxon>Bacillati</taxon>
        <taxon>Actinomycetota</taxon>
        <taxon>Actinomycetes</taxon>
        <taxon>Kitasatosporales</taxon>
        <taxon>Streptomycetaceae</taxon>
        <taxon>Streptomyces</taxon>
    </lineage>
</organism>
<evidence type="ECO:0000256" key="1">
    <source>
        <dbReference type="ARBA" id="ARBA00004196"/>
    </source>
</evidence>
<dbReference type="EMBL" id="JAHWZY010000024">
    <property type="protein sequence ID" value="MEZ3181279.1"/>
    <property type="molecule type" value="Genomic_DNA"/>
</dbReference>
<feature type="chain" id="PRO_5047105180" evidence="6">
    <location>
        <begin position="26"/>
        <end position="335"/>
    </location>
</feature>
<evidence type="ECO:0000256" key="5">
    <source>
        <dbReference type="SAM" id="MobiDB-lite"/>
    </source>
</evidence>
<dbReference type="PROSITE" id="PS51257">
    <property type="entry name" value="PROKAR_LIPOPROTEIN"/>
    <property type="match status" value="1"/>
</dbReference>
<feature type="compositionally biased region" description="Low complexity" evidence="5">
    <location>
        <begin position="35"/>
        <end position="46"/>
    </location>
</feature>
<feature type="region of interest" description="Disordered" evidence="5">
    <location>
        <begin position="29"/>
        <end position="53"/>
    </location>
</feature>
<dbReference type="RefSeq" id="WP_371240663.1">
    <property type="nucleotide sequence ID" value="NZ_JAHWZY010000024.1"/>
</dbReference>
<feature type="signal peptide" evidence="6">
    <location>
        <begin position="1"/>
        <end position="25"/>
    </location>
</feature>
<dbReference type="InterPro" id="IPR051313">
    <property type="entry name" value="Bact_iron-sidero_bind"/>
</dbReference>
<evidence type="ECO:0000256" key="2">
    <source>
        <dbReference type="ARBA" id="ARBA00008814"/>
    </source>
</evidence>
<name>A0ABV4J321_9ACTN</name>
<dbReference type="PANTHER" id="PTHR30532:SF28">
    <property type="entry name" value="PETROBACTIN-BINDING PROTEIN YCLQ"/>
    <property type="match status" value="1"/>
</dbReference>
<protein>
    <submittedName>
        <fullName evidence="8">ABC transporter substrate-binding protein</fullName>
    </submittedName>
</protein>
<comment type="caution">
    <text evidence="8">The sequence shown here is derived from an EMBL/GenBank/DDBJ whole genome shotgun (WGS) entry which is preliminary data.</text>
</comment>
<dbReference type="PROSITE" id="PS50983">
    <property type="entry name" value="FE_B12_PBP"/>
    <property type="match status" value="1"/>
</dbReference>
<keyword evidence="4 6" id="KW-0732">Signal</keyword>
<evidence type="ECO:0000256" key="4">
    <source>
        <dbReference type="ARBA" id="ARBA00022729"/>
    </source>
</evidence>
<evidence type="ECO:0000313" key="9">
    <source>
        <dbReference type="Proteomes" id="UP001567537"/>
    </source>
</evidence>
<accession>A0ABV4J321</accession>
<evidence type="ECO:0000256" key="3">
    <source>
        <dbReference type="ARBA" id="ARBA00022448"/>
    </source>
</evidence>
<dbReference type="Pfam" id="PF01497">
    <property type="entry name" value="Peripla_BP_2"/>
    <property type="match status" value="1"/>
</dbReference>